<dbReference type="InterPro" id="IPR000182">
    <property type="entry name" value="GNAT_dom"/>
</dbReference>
<gene>
    <name evidence="4" type="ORF">EI42_04379</name>
</gene>
<dbReference type="InterPro" id="IPR050832">
    <property type="entry name" value="Bact_Acetyltransf"/>
</dbReference>
<keyword evidence="2" id="KW-0012">Acyltransferase</keyword>
<keyword evidence="1" id="KW-0808">Transferase</keyword>
<evidence type="ECO:0000256" key="2">
    <source>
        <dbReference type="ARBA" id="ARBA00023315"/>
    </source>
</evidence>
<dbReference type="AlphaFoldDB" id="A0A326U3C8"/>
<feature type="domain" description="N-acetyltransferase" evidence="3">
    <location>
        <begin position="3"/>
        <end position="148"/>
    </location>
</feature>
<dbReference type="EMBL" id="QKUF01000019">
    <property type="protein sequence ID" value="PZW25327.1"/>
    <property type="molecule type" value="Genomic_DNA"/>
</dbReference>
<dbReference type="PROSITE" id="PS51186">
    <property type="entry name" value="GNAT"/>
    <property type="match status" value="1"/>
</dbReference>
<dbReference type="Proteomes" id="UP000248806">
    <property type="component" value="Unassembled WGS sequence"/>
</dbReference>
<keyword evidence="5" id="KW-1185">Reference proteome</keyword>
<dbReference type="OrthoDB" id="360261at2"/>
<reference evidence="4 5" key="1">
    <citation type="submission" date="2018-06" db="EMBL/GenBank/DDBJ databases">
        <title>Genomic Encyclopedia of Archaeal and Bacterial Type Strains, Phase II (KMG-II): from individual species to whole genera.</title>
        <authorList>
            <person name="Goeker M."/>
        </authorList>
    </citation>
    <scope>NUCLEOTIDE SEQUENCE [LARGE SCALE GENOMIC DNA]</scope>
    <source>
        <strain evidence="4 5">ATCC BAA-1881</strain>
    </source>
</reference>
<dbReference type="GO" id="GO:0016747">
    <property type="term" value="F:acyltransferase activity, transferring groups other than amino-acyl groups"/>
    <property type="evidence" value="ECO:0007669"/>
    <property type="project" value="InterPro"/>
</dbReference>
<dbReference type="GO" id="GO:0005840">
    <property type="term" value="C:ribosome"/>
    <property type="evidence" value="ECO:0007669"/>
    <property type="project" value="UniProtKB-KW"/>
</dbReference>
<evidence type="ECO:0000313" key="5">
    <source>
        <dbReference type="Proteomes" id="UP000248806"/>
    </source>
</evidence>
<dbReference type="SUPFAM" id="SSF55729">
    <property type="entry name" value="Acyl-CoA N-acyltransferases (Nat)"/>
    <property type="match status" value="1"/>
</dbReference>
<keyword evidence="4" id="KW-0687">Ribonucleoprotein</keyword>
<dbReference type="PANTHER" id="PTHR43877">
    <property type="entry name" value="AMINOALKYLPHOSPHONATE N-ACETYLTRANSFERASE-RELATED-RELATED"/>
    <property type="match status" value="1"/>
</dbReference>
<comment type="caution">
    <text evidence="4">The sequence shown here is derived from an EMBL/GenBank/DDBJ whole genome shotgun (WGS) entry which is preliminary data.</text>
</comment>
<dbReference type="InterPro" id="IPR016181">
    <property type="entry name" value="Acyl_CoA_acyltransferase"/>
</dbReference>
<name>A0A326U3C8_THEHA</name>
<evidence type="ECO:0000256" key="1">
    <source>
        <dbReference type="ARBA" id="ARBA00022679"/>
    </source>
</evidence>
<evidence type="ECO:0000259" key="3">
    <source>
        <dbReference type="PROSITE" id="PS51186"/>
    </source>
</evidence>
<dbReference type="CDD" id="cd04301">
    <property type="entry name" value="NAT_SF"/>
    <property type="match status" value="1"/>
</dbReference>
<proteinExistence type="predicted"/>
<evidence type="ECO:0000313" key="4">
    <source>
        <dbReference type="EMBL" id="PZW25327.1"/>
    </source>
</evidence>
<organism evidence="4 5">
    <name type="scientific">Thermosporothrix hazakensis</name>
    <dbReference type="NCBI Taxonomy" id="644383"/>
    <lineage>
        <taxon>Bacteria</taxon>
        <taxon>Bacillati</taxon>
        <taxon>Chloroflexota</taxon>
        <taxon>Ktedonobacteria</taxon>
        <taxon>Ktedonobacterales</taxon>
        <taxon>Thermosporotrichaceae</taxon>
        <taxon>Thermosporothrix</taxon>
    </lineage>
</organism>
<accession>A0A326U3C8</accession>
<dbReference type="Gene3D" id="3.40.630.30">
    <property type="match status" value="1"/>
</dbReference>
<protein>
    <submittedName>
        <fullName evidence="4">Ribosomal protein S18 acetylase RimI-like enzyme</fullName>
    </submittedName>
</protein>
<keyword evidence="4" id="KW-0689">Ribosomal protein</keyword>
<dbReference type="Pfam" id="PF00583">
    <property type="entry name" value="Acetyltransf_1"/>
    <property type="match status" value="1"/>
</dbReference>
<sequence>MEIITRLATEEDAEQLSTLNQRFNGGGRRPAAEIEESMRTSTELIAVAEMGGKIVGFGCAQSYKSFCYRELLGEITEMYVESSVRRKGIATSLVACLERNLKARGVTEIKVLTGKRNNAAIRTYENCGYTKDDERLLKKTLVTEATDPATSQEQ</sequence>
<dbReference type="RefSeq" id="WP_111324709.1">
    <property type="nucleotide sequence ID" value="NZ_BIFX01000002.1"/>
</dbReference>